<protein>
    <submittedName>
        <fullName evidence="1">Uncharacterized protein</fullName>
    </submittedName>
</protein>
<comment type="caution">
    <text evidence="1">The sequence shown here is derived from an EMBL/GenBank/DDBJ whole genome shotgun (WGS) entry which is preliminary data.</text>
</comment>
<name>A0A6A0AN35_HAELA</name>
<evidence type="ECO:0000313" key="1">
    <source>
        <dbReference type="EMBL" id="GFH33304.1"/>
    </source>
</evidence>
<sequence>MQVGNLTLSKGHDSVQRAPATALMVNTVLQWRMYGPRWSDGEGTCSTLSSCGARQEQLWGCPAVLQPGCSQAGLHGQGAGQG</sequence>
<feature type="non-terminal residue" evidence="1">
    <location>
        <position position="82"/>
    </location>
</feature>
<dbReference type="Proteomes" id="UP000485058">
    <property type="component" value="Unassembled WGS sequence"/>
</dbReference>
<keyword evidence="2" id="KW-1185">Reference proteome</keyword>
<dbReference type="AlphaFoldDB" id="A0A6A0AN35"/>
<proteinExistence type="predicted"/>
<reference evidence="1 2" key="1">
    <citation type="submission" date="2020-02" db="EMBL/GenBank/DDBJ databases">
        <title>Draft genome sequence of Haematococcus lacustris strain NIES-144.</title>
        <authorList>
            <person name="Morimoto D."/>
            <person name="Nakagawa S."/>
            <person name="Yoshida T."/>
            <person name="Sawayama S."/>
        </authorList>
    </citation>
    <scope>NUCLEOTIDE SEQUENCE [LARGE SCALE GENOMIC DNA]</scope>
    <source>
        <strain evidence="1 2">NIES-144</strain>
    </source>
</reference>
<accession>A0A6A0AN35</accession>
<evidence type="ECO:0000313" key="2">
    <source>
        <dbReference type="Proteomes" id="UP000485058"/>
    </source>
</evidence>
<dbReference type="EMBL" id="BLLF01008249">
    <property type="protein sequence ID" value="GFH33304.1"/>
    <property type="molecule type" value="Genomic_DNA"/>
</dbReference>
<organism evidence="1 2">
    <name type="scientific">Haematococcus lacustris</name>
    <name type="common">Green alga</name>
    <name type="synonym">Haematococcus pluvialis</name>
    <dbReference type="NCBI Taxonomy" id="44745"/>
    <lineage>
        <taxon>Eukaryota</taxon>
        <taxon>Viridiplantae</taxon>
        <taxon>Chlorophyta</taxon>
        <taxon>core chlorophytes</taxon>
        <taxon>Chlorophyceae</taxon>
        <taxon>CS clade</taxon>
        <taxon>Chlamydomonadales</taxon>
        <taxon>Haematococcaceae</taxon>
        <taxon>Haematococcus</taxon>
    </lineage>
</organism>
<gene>
    <name evidence="1" type="ORF">HaLaN_32653</name>
</gene>